<accession>A0A101NXE9</accession>
<dbReference type="EMBL" id="LMWN01000044">
    <property type="protein sequence ID" value="KUN01114.1"/>
    <property type="molecule type" value="Genomic_DNA"/>
</dbReference>
<keyword evidence="2" id="KW-0560">Oxidoreductase</keyword>
<dbReference type="InterPro" id="IPR007138">
    <property type="entry name" value="ABM_dom"/>
</dbReference>
<organism evidence="2 3">
    <name type="scientific">Streptomyces yokosukanensis</name>
    <dbReference type="NCBI Taxonomy" id="67386"/>
    <lineage>
        <taxon>Bacteria</taxon>
        <taxon>Bacillati</taxon>
        <taxon>Actinomycetota</taxon>
        <taxon>Actinomycetes</taxon>
        <taxon>Kitasatosporales</taxon>
        <taxon>Streptomycetaceae</taxon>
        <taxon>Streptomyces</taxon>
    </lineage>
</organism>
<dbReference type="InterPro" id="IPR050744">
    <property type="entry name" value="AI-2_Isomerase_LsrG"/>
</dbReference>
<dbReference type="InterPro" id="IPR011008">
    <property type="entry name" value="Dimeric_a/b-barrel"/>
</dbReference>
<dbReference type="STRING" id="67386.AQI95_32060"/>
<dbReference type="Gene3D" id="3.30.70.100">
    <property type="match status" value="1"/>
</dbReference>
<reference evidence="2 3" key="1">
    <citation type="submission" date="2015-10" db="EMBL/GenBank/DDBJ databases">
        <title>Draft genome sequence of Streptomyces yokosukanensis DSM 40224, type strain for the species Streptomyces yokosukanensis.</title>
        <authorList>
            <person name="Ruckert C."/>
            <person name="Winkler A."/>
            <person name="Kalinowski J."/>
            <person name="Kampfer P."/>
            <person name="Glaeser S."/>
        </authorList>
    </citation>
    <scope>NUCLEOTIDE SEQUENCE [LARGE SCALE GENOMIC DNA]</scope>
    <source>
        <strain evidence="2 3">DSM 40224</strain>
    </source>
</reference>
<feature type="domain" description="ABM" evidence="1">
    <location>
        <begin position="3"/>
        <end position="91"/>
    </location>
</feature>
<evidence type="ECO:0000313" key="2">
    <source>
        <dbReference type="EMBL" id="KUN01114.1"/>
    </source>
</evidence>
<dbReference type="PANTHER" id="PTHR33336:SF15">
    <property type="entry name" value="ABM DOMAIN-CONTAINING PROTEIN"/>
    <property type="match status" value="1"/>
</dbReference>
<evidence type="ECO:0000259" key="1">
    <source>
        <dbReference type="PROSITE" id="PS51725"/>
    </source>
</evidence>
<proteinExistence type="predicted"/>
<dbReference type="Pfam" id="PF03992">
    <property type="entry name" value="ABM"/>
    <property type="match status" value="1"/>
</dbReference>
<comment type="caution">
    <text evidence="2">The sequence shown here is derived from an EMBL/GenBank/DDBJ whole genome shotgun (WGS) entry which is preliminary data.</text>
</comment>
<dbReference type="SUPFAM" id="SSF54909">
    <property type="entry name" value="Dimeric alpha+beta barrel"/>
    <property type="match status" value="1"/>
</dbReference>
<name>A0A101NXE9_9ACTN</name>
<dbReference type="AlphaFoldDB" id="A0A101NXE9"/>
<evidence type="ECO:0000313" key="3">
    <source>
        <dbReference type="Proteomes" id="UP000053127"/>
    </source>
</evidence>
<dbReference type="OrthoDB" id="3695636at2"/>
<dbReference type="PANTHER" id="PTHR33336">
    <property type="entry name" value="QUINOL MONOOXYGENASE YGIN-RELATED"/>
    <property type="match status" value="1"/>
</dbReference>
<dbReference type="RefSeq" id="WP_067131934.1">
    <property type="nucleotide sequence ID" value="NZ_JBFACD010000068.1"/>
</dbReference>
<dbReference type="PROSITE" id="PS51725">
    <property type="entry name" value="ABM"/>
    <property type="match status" value="1"/>
</dbReference>
<dbReference type="GO" id="GO:0004497">
    <property type="term" value="F:monooxygenase activity"/>
    <property type="evidence" value="ECO:0007669"/>
    <property type="project" value="UniProtKB-KW"/>
</dbReference>
<keyword evidence="3" id="KW-1185">Reference proteome</keyword>
<keyword evidence="2" id="KW-0503">Monooxygenase</keyword>
<sequence>MAFAVVAQYQCAPADADTVRDALRKMRELVPSEPANLAYEAHEVVDQPGAFVLYERYTDRAGFEAHKETGHFAELIRGTVFPLLKERSVTFTETL</sequence>
<protein>
    <submittedName>
        <fullName evidence="2">Antibiotic biosynthesis monooxygenase</fullName>
    </submittedName>
</protein>
<dbReference type="Proteomes" id="UP000053127">
    <property type="component" value="Unassembled WGS sequence"/>
</dbReference>
<gene>
    <name evidence="2" type="ORF">AQI95_32060</name>
</gene>